<name>F0WGY7_9STRA</name>
<reference evidence="3" key="1">
    <citation type="journal article" date="2011" name="PLoS Biol.">
        <title>Gene gain and loss during evolution of obligate parasitism in the white rust pathogen of Arabidopsis thaliana.</title>
        <authorList>
            <person name="Kemen E."/>
            <person name="Gardiner A."/>
            <person name="Schultz-Larsen T."/>
            <person name="Kemen A.C."/>
            <person name="Balmuth A.L."/>
            <person name="Robert-Seilaniantz A."/>
            <person name="Bailey K."/>
            <person name="Holub E."/>
            <person name="Studholme D.J."/>
            <person name="Maclean D."/>
            <person name="Jones J.D."/>
        </authorList>
    </citation>
    <scope>NUCLEOTIDE SEQUENCE</scope>
</reference>
<protein>
    <submittedName>
        <fullName evidence="3">AlNc14C96G5863 protein</fullName>
    </submittedName>
</protein>
<reference evidence="3" key="2">
    <citation type="submission" date="2011-02" db="EMBL/GenBank/DDBJ databases">
        <authorList>
            <person name="MacLean D."/>
        </authorList>
    </citation>
    <scope>NUCLEOTIDE SEQUENCE</scope>
</reference>
<dbReference type="InterPro" id="IPR004875">
    <property type="entry name" value="DDE_SF_endonuclease_dom"/>
</dbReference>
<feature type="region of interest" description="Disordered" evidence="1">
    <location>
        <begin position="136"/>
        <end position="155"/>
    </location>
</feature>
<dbReference type="EMBL" id="FR824141">
    <property type="protein sequence ID" value="CCA20502.1"/>
    <property type="molecule type" value="Genomic_DNA"/>
</dbReference>
<dbReference type="HOGENOM" id="CLU_2008186_0_0_1"/>
<evidence type="ECO:0000259" key="2">
    <source>
        <dbReference type="Pfam" id="PF03184"/>
    </source>
</evidence>
<accession>F0WGY7</accession>
<dbReference type="AlphaFoldDB" id="F0WGY7"/>
<dbReference type="Pfam" id="PF03184">
    <property type="entry name" value="DDE_1"/>
    <property type="match status" value="1"/>
</dbReference>
<organism evidence="3">
    <name type="scientific">Albugo laibachii Nc14</name>
    <dbReference type="NCBI Taxonomy" id="890382"/>
    <lineage>
        <taxon>Eukaryota</taxon>
        <taxon>Sar</taxon>
        <taxon>Stramenopiles</taxon>
        <taxon>Oomycota</taxon>
        <taxon>Peronosporomycetes</taxon>
        <taxon>Albuginales</taxon>
        <taxon>Albuginaceae</taxon>
        <taxon>Albugo</taxon>
    </lineage>
</organism>
<gene>
    <name evidence="3" type="primary">AlNc14C96G5863</name>
    <name evidence="3" type="ORF">ALNC14_066450</name>
</gene>
<evidence type="ECO:0000256" key="1">
    <source>
        <dbReference type="SAM" id="MobiDB-lite"/>
    </source>
</evidence>
<sequence>MYARSLKIVLVKVPPGLTWLCQPADAVWIKHMKDRLRRHWLLHLQGQISDHRTRPTALTVEVKDPDRAEVARWASNAWKDILTSMIVAGFAHCKLGVGYAAAVEPDEEIEMQELIDAVVKDLAELSVVDPRKNVLDNDQDVVDQSADMDVSNENK</sequence>
<proteinExistence type="predicted"/>
<evidence type="ECO:0000313" key="3">
    <source>
        <dbReference type="EMBL" id="CCA20502.1"/>
    </source>
</evidence>
<feature type="domain" description="DDE-1" evidence="2">
    <location>
        <begin position="7"/>
        <end position="90"/>
    </location>
</feature>
<dbReference type="GO" id="GO:0003676">
    <property type="term" value="F:nucleic acid binding"/>
    <property type="evidence" value="ECO:0007669"/>
    <property type="project" value="InterPro"/>
</dbReference>